<sequence length="162" mass="18176">MIIHHHVNILQSTVFAQDDPIILYVNAQDIVQHSIRLQPRKIYPEKLLTPPIQLKNTLQHVGSSRYEEFYPFDDCSPKRAQEGHTISSGALSFGQMVSSPQSLTLRSPWITQMQLSQLSVSVPLLFDLEYKRSKEESGVGDDAVDGLYHWLATVGTAAPNTC</sequence>
<dbReference type="Proteomes" id="UP000241769">
    <property type="component" value="Unassembled WGS sequence"/>
</dbReference>
<organism evidence="1 2">
    <name type="scientific">Planoprotostelium fungivorum</name>
    <dbReference type="NCBI Taxonomy" id="1890364"/>
    <lineage>
        <taxon>Eukaryota</taxon>
        <taxon>Amoebozoa</taxon>
        <taxon>Evosea</taxon>
        <taxon>Variosea</taxon>
        <taxon>Cavosteliida</taxon>
        <taxon>Cavosteliaceae</taxon>
        <taxon>Planoprotostelium</taxon>
    </lineage>
</organism>
<reference evidence="1 2" key="1">
    <citation type="journal article" date="2018" name="Genome Biol. Evol.">
        <title>Multiple Roots of Fruiting Body Formation in Amoebozoa.</title>
        <authorList>
            <person name="Hillmann F."/>
            <person name="Forbes G."/>
            <person name="Novohradska S."/>
            <person name="Ferling I."/>
            <person name="Riege K."/>
            <person name="Groth M."/>
            <person name="Westermann M."/>
            <person name="Marz M."/>
            <person name="Spaller T."/>
            <person name="Winckler T."/>
            <person name="Schaap P."/>
            <person name="Glockner G."/>
        </authorList>
    </citation>
    <scope>NUCLEOTIDE SEQUENCE [LARGE SCALE GENOMIC DNA]</scope>
    <source>
        <strain evidence="1 2">Jena</strain>
    </source>
</reference>
<dbReference type="EMBL" id="MDYQ01000599">
    <property type="protein sequence ID" value="PRP73459.1"/>
    <property type="molecule type" value="Genomic_DNA"/>
</dbReference>
<dbReference type="AlphaFoldDB" id="A0A2P6MP12"/>
<comment type="caution">
    <text evidence="1">The sequence shown here is derived from an EMBL/GenBank/DDBJ whole genome shotgun (WGS) entry which is preliminary data.</text>
</comment>
<dbReference type="InParanoid" id="A0A2P6MP12"/>
<proteinExistence type="predicted"/>
<accession>A0A2P6MP12</accession>
<keyword evidence="2" id="KW-1185">Reference proteome</keyword>
<evidence type="ECO:0000313" key="2">
    <source>
        <dbReference type="Proteomes" id="UP000241769"/>
    </source>
</evidence>
<gene>
    <name evidence="1" type="ORF">PROFUN_02468</name>
</gene>
<protein>
    <submittedName>
        <fullName evidence="1">Uncharacterized protein</fullName>
    </submittedName>
</protein>
<name>A0A2P6MP12_9EUKA</name>
<evidence type="ECO:0000313" key="1">
    <source>
        <dbReference type="EMBL" id="PRP73459.1"/>
    </source>
</evidence>